<accession>A0A553BC51</accession>
<dbReference type="OrthoDB" id="9801841at2"/>
<evidence type="ECO:0000259" key="2">
    <source>
        <dbReference type="PROSITE" id="PS51746"/>
    </source>
</evidence>
<dbReference type="EMBL" id="VJZL01000040">
    <property type="protein sequence ID" value="TRX05817.1"/>
    <property type="molecule type" value="Genomic_DNA"/>
</dbReference>
<evidence type="ECO:0000256" key="1">
    <source>
        <dbReference type="SAM" id="Phobius"/>
    </source>
</evidence>
<name>A0A553BC51_9FLAO</name>
<keyword evidence="1" id="KW-0812">Transmembrane</keyword>
<sequence>MVNKSFRTKYYFETNKNFYSSSGYKTWRSHKTSNRRTLMLYSFSNKGKRKSNQDYLISKLINPECSLHIVVDGMGGYEYGEMASKLVAENIYTYLSTVKEINEKEIQKAVNKSNLIIKQKSDDFGAKIGATLAGVIIIHNVAYLFWVGDVKIIFIRDNEIIFESHSHTLINQMIDNGNVINRIERYKHIVTRSVSGNIKDGMISFEFIPNLIDDDLFIICSDGVSDVINSYQINNLIKTVASKQEAISQIEGLCSLESRDNFSMIMVQNH</sequence>
<feature type="domain" description="PPM-type phosphatase" evidence="2">
    <location>
        <begin position="39"/>
        <end position="269"/>
    </location>
</feature>
<keyword evidence="1" id="KW-1133">Transmembrane helix</keyword>
<evidence type="ECO:0000313" key="3">
    <source>
        <dbReference type="EMBL" id="TRX05817.1"/>
    </source>
</evidence>
<dbReference type="InterPro" id="IPR001932">
    <property type="entry name" value="PPM-type_phosphatase-like_dom"/>
</dbReference>
<dbReference type="SMART" id="SM00331">
    <property type="entry name" value="PP2C_SIG"/>
    <property type="match status" value="1"/>
</dbReference>
<reference evidence="3 4" key="1">
    <citation type="submission" date="2019-07" db="EMBL/GenBank/DDBJ databases">
        <title>Novel species of Flavobacterium.</title>
        <authorList>
            <person name="Liu Q."/>
            <person name="Xin Y.-H."/>
        </authorList>
    </citation>
    <scope>NUCLEOTIDE SEQUENCE [LARGE SCALE GENOMIC DNA]</scope>
    <source>
        <strain evidence="3 4">GSR22</strain>
    </source>
</reference>
<evidence type="ECO:0000313" key="4">
    <source>
        <dbReference type="Proteomes" id="UP000318669"/>
    </source>
</evidence>
<comment type="caution">
    <text evidence="3">The sequence shown here is derived from an EMBL/GenBank/DDBJ whole genome shotgun (WGS) entry which is preliminary data.</text>
</comment>
<dbReference type="Proteomes" id="UP000318669">
    <property type="component" value="Unassembled WGS sequence"/>
</dbReference>
<feature type="transmembrane region" description="Helical" evidence="1">
    <location>
        <begin position="124"/>
        <end position="146"/>
    </location>
</feature>
<dbReference type="SMART" id="SM00332">
    <property type="entry name" value="PP2Cc"/>
    <property type="match status" value="1"/>
</dbReference>
<keyword evidence="1" id="KW-0472">Membrane</keyword>
<protein>
    <submittedName>
        <fullName evidence="3">Protein serine/threonine phosphatase 2C family protein</fullName>
    </submittedName>
</protein>
<gene>
    <name evidence="3" type="ORF">FNW11_15445</name>
</gene>
<dbReference type="AlphaFoldDB" id="A0A553BC51"/>
<dbReference type="SUPFAM" id="SSF81606">
    <property type="entry name" value="PP2C-like"/>
    <property type="match status" value="1"/>
</dbReference>
<proteinExistence type="predicted"/>
<organism evidence="3 4">
    <name type="scientific">Flavobacterium gawalongense</name>
    <dbReference type="NCBI Taxonomy" id="2594432"/>
    <lineage>
        <taxon>Bacteria</taxon>
        <taxon>Pseudomonadati</taxon>
        <taxon>Bacteroidota</taxon>
        <taxon>Flavobacteriia</taxon>
        <taxon>Flavobacteriales</taxon>
        <taxon>Flavobacteriaceae</taxon>
        <taxon>Flavobacterium</taxon>
    </lineage>
</organism>
<dbReference type="PROSITE" id="PS51746">
    <property type="entry name" value="PPM_2"/>
    <property type="match status" value="1"/>
</dbReference>
<dbReference type="Gene3D" id="3.60.40.10">
    <property type="entry name" value="PPM-type phosphatase domain"/>
    <property type="match status" value="1"/>
</dbReference>
<dbReference type="CDD" id="cd00143">
    <property type="entry name" value="PP2Cc"/>
    <property type="match status" value="1"/>
</dbReference>
<dbReference type="Pfam" id="PF13672">
    <property type="entry name" value="PP2C_2"/>
    <property type="match status" value="1"/>
</dbReference>
<dbReference type="InterPro" id="IPR036457">
    <property type="entry name" value="PPM-type-like_dom_sf"/>
</dbReference>